<keyword evidence="4" id="KW-0680">Restriction system</keyword>
<gene>
    <name evidence="12" type="primary">dcm</name>
    <name evidence="11" type="ORF">DN603_03560</name>
    <name evidence="10" type="ORF">I8Y23_004928</name>
    <name evidence="12" type="ORF">SAMEA2273876_00803</name>
</gene>
<evidence type="ECO:0000259" key="9">
    <source>
        <dbReference type="Pfam" id="PF18284"/>
    </source>
</evidence>
<dbReference type="NCBIfam" id="NF007772">
    <property type="entry name" value="PRK10458.1"/>
    <property type="match status" value="1"/>
</dbReference>
<comment type="similarity">
    <text evidence="6 7">Belongs to the class I-like SAM-binding methyltransferase superfamily. C5-methyltransferase family.</text>
</comment>
<reference evidence="10" key="2">
    <citation type="journal article" date="2018" name="Genome Biol.">
        <title>SKESA: strategic k-mer extension for scrupulous assemblies.</title>
        <authorList>
            <person name="Souvorov A."/>
            <person name="Agarwala R."/>
            <person name="Lipman D.J."/>
        </authorList>
    </citation>
    <scope>NUCLEOTIDE SEQUENCE</scope>
    <source>
        <strain evidence="10">MISC063</strain>
    </source>
</reference>
<dbReference type="Proteomes" id="UP000864422">
    <property type="component" value="Unassembled WGS sequence"/>
</dbReference>
<comment type="catalytic activity">
    <reaction evidence="5 8">
        <text>a 2'-deoxycytidine in DNA + S-adenosyl-L-methionine = a 5-methyl-2'-deoxycytidine in DNA + S-adenosyl-L-homocysteine + H(+)</text>
        <dbReference type="Rhea" id="RHEA:13681"/>
        <dbReference type="Rhea" id="RHEA-COMP:11369"/>
        <dbReference type="Rhea" id="RHEA-COMP:11370"/>
        <dbReference type="ChEBI" id="CHEBI:15378"/>
        <dbReference type="ChEBI" id="CHEBI:57856"/>
        <dbReference type="ChEBI" id="CHEBI:59789"/>
        <dbReference type="ChEBI" id="CHEBI:85452"/>
        <dbReference type="ChEBI" id="CHEBI:85454"/>
        <dbReference type="EC" id="2.1.1.37"/>
    </reaction>
</comment>
<evidence type="ECO:0000256" key="7">
    <source>
        <dbReference type="RuleBase" id="RU000416"/>
    </source>
</evidence>
<dbReference type="KEGG" id="rpln:B1209_08950"/>
<dbReference type="InterPro" id="IPR018117">
    <property type="entry name" value="C5_DNA_meth_AS"/>
</dbReference>
<dbReference type="AlphaFoldDB" id="A0A443VSQ4"/>
<dbReference type="EC" id="2.1.1.37" evidence="8"/>
<evidence type="ECO:0000256" key="2">
    <source>
        <dbReference type="ARBA" id="ARBA00022679"/>
    </source>
</evidence>
<dbReference type="PANTHER" id="PTHR10629:SF52">
    <property type="entry name" value="DNA (CYTOSINE-5)-METHYLTRANSFERASE 1"/>
    <property type="match status" value="1"/>
</dbReference>
<dbReference type="PROSITE" id="PS51679">
    <property type="entry name" value="SAM_MT_C5"/>
    <property type="match status" value="1"/>
</dbReference>
<protein>
    <recommendedName>
        <fullName evidence="8">Cytosine-specific methyltransferase</fullName>
        <ecNumber evidence="8">2.1.1.37</ecNumber>
    </recommendedName>
</protein>
<dbReference type="InterPro" id="IPR040743">
    <property type="entry name" value="DNA_meth_N"/>
</dbReference>
<evidence type="ECO:0000313" key="14">
    <source>
        <dbReference type="Proteomes" id="UP000288843"/>
    </source>
</evidence>
<dbReference type="InterPro" id="IPR001525">
    <property type="entry name" value="C5_MeTfrase"/>
</dbReference>
<evidence type="ECO:0000256" key="5">
    <source>
        <dbReference type="ARBA" id="ARBA00047422"/>
    </source>
</evidence>
<evidence type="ECO:0000313" key="11">
    <source>
        <dbReference type="EMBL" id="RWT25188.1"/>
    </source>
</evidence>
<dbReference type="Pfam" id="PF00145">
    <property type="entry name" value="DNA_methylase"/>
    <property type="match status" value="1"/>
</dbReference>
<keyword evidence="2 6" id="KW-0808">Transferase</keyword>
<dbReference type="Gene3D" id="3.40.50.150">
    <property type="entry name" value="Vaccinia Virus protein VP39"/>
    <property type="match status" value="1"/>
</dbReference>
<evidence type="ECO:0000313" key="10">
    <source>
        <dbReference type="EMBL" id="HAT1608540.1"/>
    </source>
</evidence>
<name>A0A443VSQ4_RAOPL</name>
<feature type="domain" description="DNA methylase N-terminal" evidence="9">
    <location>
        <begin position="37"/>
        <end position="93"/>
    </location>
</feature>
<dbReference type="GO" id="GO:0009307">
    <property type="term" value="P:DNA restriction-modification system"/>
    <property type="evidence" value="ECO:0007669"/>
    <property type="project" value="UniProtKB-KW"/>
</dbReference>
<dbReference type="EMBL" id="QKOX01000003">
    <property type="protein sequence ID" value="RWT25188.1"/>
    <property type="molecule type" value="Genomic_DNA"/>
</dbReference>
<dbReference type="PANTHER" id="PTHR10629">
    <property type="entry name" value="CYTOSINE-SPECIFIC METHYLTRANSFERASE"/>
    <property type="match status" value="1"/>
</dbReference>
<dbReference type="GO" id="GO:0044027">
    <property type="term" value="P:negative regulation of gene expression via chromosomal CpG island methylation"/>
    <property type="evidence" value="ECO:0007669"/>
    <property type="project" value="TreeGrafter"/>
</dbReference>
<dbReference type="GO" id="GO:0032259">
    <property type="term" value="P:methylation"/>
    <property type="evidence" value="ECO:0007669"/>
    <property type="project" value="UniProtKB-KW"/>
</dbReference>
<dbReference type="PRINTS" id="PR00105">
    <property type="entry name" value="C5METTRFRASE"/>
</dbReference>
<evidence type="ECO:0000313" key="12">
    <source>
        <dbReference type="EMBL" id="SAP61250.1"/>
    </source>
</evidence>
<evidence type="ECO:0000256" key="3">
    <source>
        <dbReference type="ARBA" id="ARBA00022691"/>
    </source>
</evidence>
<dbReference type="EMBL" id="FLAC01000002">
    <property type="protein sequence ID" value="SAP61250.1"/>
    <property type="molecule type" value="Genomic_DNA"/>
</dbReference>
<dbReference type="Proteomes" id="UP000288843">
    <property type="component" value="Unassembled WGS sequence"/>
</dbReference>
<feature type="active site" evidence="6">
    <location>
        <position position="195"/>
    </location>
</feature>
<proteinExistence type="inferred from homology"/>
<evidence type="ECO:0000256" key="4">
    <source>
        <dbReference type="ARBA" id="ARBA00022747"/>
    </source>
</evidence>
<dbReference type="InterPro" id="IPR029063">
    <property type="entry name" value="SAM-dependent_MTases_sf"/>
</dbReference>
<dbReference type="EMBL" id="DACSEA010000037">
    <property type="protein sequence ID" value="HAT1608540.1"/>
    <property type="molecule type" value="Genomic_DNA"/>
</dbReference>
<dbReference type="PROSITE" id="PS00095">
    <property type="entry name" value="C5_MTASE_2"/>
    <property type="match status" value="1"/>
</dbReference>
<reference evidence="12 13" key="1">
    <citation type="submission" date="2016-05" db="EMBL/GenBank/DDBJ databases">
        <authorList>
            <consortium name="Pathogen Informatics"/>
        </authorList>
    </citation>
    <scope>NUCLEOTIDE SEQUENCE [LARGE SCALE GENOMIC DNA]</scope>
    <source>
        <strain evidence="12 13">2880STDY5682802</strain>
    </source>
</reference>
<comment type="caution">
    <text evidence="11">The sequence shown here is derived from an EMBL/GenBank/DDBJ whole genome shotgun (WGS) entry which is preliminary data.</text>
</comment>
<accession>A0A443VSQ4</accession>
<dbReference type="SUPFAM" id="SSF53335">
    <property type="entry name" value="S-adenosyl-L-methionine-dependent methyltransferases"/>
    <property type="match status" value="1"/>
</dbReference>
<dbReference type="Gene3D" id="3.90.120.30">
    <property type="match status" value="1"/>
</dbReference>
<organism evidence="11 14">
    <name type="scientific">Raoultella planticola</name>
    <name type="common">Klebsiella planticola</name>
    <dbReference type="NCBI Taxonomy" id="575"/>
    <lineage>
        <taxon>Bacteria</taxon>
        <taxon>Pseudomonadati</taxon>
        <taxon>Pseudomonadota</taxon>
        <taxon>Gammaproteobacteria</taxon>
        <taxon>Enterobacterales</taxon>
        <taxon>Enterobacteriaceae</taxon>
        <taxon>Klebsiella/Raoultella group</taxon>
        <taxon>Raoultella</taxon>
    </lineage>
</organism>
<evidence type="ECO:0000256" key="8">
    <source>
        <dbReference type="RuleBase" id="RU000417"/>
    </source>
</evidence>
<reference evidence="11 14" key="3">
    <citation type="submission" date="2018-06" db="EMBL/GenBank/DDBJ databases">
        <title>Carbapenemase-producing Enterobacteriaceae present in wastewater treatment plant effluent and nearby surface waters in the US.</title>
        <authorList>
            <person name="Mathys D.A."/>
            <person name="Mollenkopf D.F."/>
            <person name="Feicht S.M."/>
            <person name="Adams R.J."/>
            <person name="Albers A.L."/>
            <person name="Stuever D.M."/>
            <person name="Daniels J.B."/>
            <person name="Wittum T.E."/>
        </authorList>
    </citation>
    <scope>NUCLEOTIDE SEQUENCE [LARGE SCALE GENOMIC DNA]</scope>
    <source>
        <strain evidence="11 14">GEO_47_Down_B</strain>
    </source>
</reference>
<keyword evidence="1 6" id="KW-0489">Methyltransferase</keyword>
<dbReference type="GO" id="GO:0003677">
    <property type="term" value="F:DNA binding"/>
    <property type="evidence" value="ECO:0007669"/>
    <property type="project" value="TreeGrafter"/>
</dbReference>
<dbReference type="GO" id="GO:0003886">
    <property type="term" value="F:DNA (cytosine-5-)-methyltransferase activity"/>
    <property type="evidence" value="ECO:0007669"/>
    <property type="project" value="UniProtKB-EC"/>
</dbReference>
<dbReference type="PROSITE" id="PS00094">
    <property type="entry name" value="C5_MTASE_1"/>
    <property type="match status" value="1"/>
</dbReference>
<keyword evidence="3 6" id="KW-0949">S-adenosyl-L-methionine</keyword>
<evidence type="ECO:0000313" key="13">
    <source>
        <dbReference type="Proteomes" id="UP000078124"/>
    </source>
</evidence>
<dbReference type="InterPro" id="IPR031303">
    <property type="entry name" value="C5_meth_CS"/>
</dbReference>
<reference evidence="10" key="4">
    <citation type="submission" date="2020-11" db="EMBL/GenBank/DDBJ databases">
        <authorList>
            <consortium name="NCBI Pathogen Detection Project"/>
        </authorList>
    </citation>
    <scope>NUCLEOTIDE SEQUENCE</scope>
    <source>
        <strain evidence="10">MISC063</strain>
    </source>
</reference>
<dbReference type="NCBIfam" id="TIGR00675">
    <property type="entry name" value="dcm"/>
    <property type="match status" value="1"/>
</dbReference>
<evidence type="ECO:0000256" key="1">
    <source>
        <dbReference type="ARBA" id="ARBA00022603"/>
    </source>
</evidence>
<dbReference type="Gene3D" id="1.10.260.140">
    <property type="match status" value="1"/>
</dbReference>
<sequence>MVISAKLFGLVEGMPQNLSKEKSLLLPPEHAGEEAQALLRQLMAIYDVKTLVAFLLAVGDRHWSPAILKRVATVERAANRITAKEYARLATLLPPPPAHHPHYAFRFVDLFAGIGGIRSGFEAIRGQCVFTSEWNKHAVRTYKANWYCDPNQHRFNEDIRDITLSHRPDVSDEQAAQHIRDTIPPHDVLLAGFPCQPFSLAGVSKKNALGRAHGFACETQGTLFFDVVRIIAARRPAIFVLENVKNLKSHDKGRTFRIIMQTLDELGYEVSDADHSGADDPKVIDGRHFLPQHRERIVLVGFRRDLQLHDGFTLRDISKFYPTARPTFGDLLEPTVDAKFILTPVLWKYLYHYARKHQALGNGFGYGLVDPRNPQSVARTLSARYYKDGAEILVDRGWDRPLGEQHFDDTQNQLRRPRRLTPRECARLMGFESPQGYRFRIPVSDTQAYRQFGNSVVVPVFAAVAKLLAPRIEQAVAQRESEDQDGGRPR</sequence>
<dbReference type="Pfam" id="PF18284">
    <property type="entry name" value="DNA_meth_N"/>
    <property type="match status" value="1"/>
</dbReference>
<dbReference type="InterPro" id="IPR050390">
    <property type="entry name" value="C5-Methyltransferase"/>
</dbReference>
<dbReference type="Proteomes" id="UP000078124">
    <property type="component" value="Unassembled WGS sequence"/>
</dbReference>
<evidence type="ECO:0000256" key="6">
    <source>
        <dbReference type="PROSITE-ProRule" id="PRU01016"/>
    </source>
</evidence>